<gene>
    <name evidence="2" type="ORF">ZOSMA_33G00650</name>
</gene>
<dbReference type="OMA" id="ELIICQV"/>
<organism evidence="2 3">
    <name type="scientific">Zostera marina</name>
    <name type="common">Eelgrass</name>
    <dbReference type="NCBI Taxonomy" id="29655"/>
    <lineage>
        <taxon>Eukaryota</taxon>
        <taxon>Viridiplantae</taxon>
        <taxon>Streptophyta</taxon>
        <taxon>Embryophyta</taxon>
        <taxon>Tracheophyta</taxon>
        <taxon>Spermatophyta</taxon>
        <taxon>Magnoliopsida</taxon>
        <taxon>Liliopsida</taxon>
        <taxon>Zosteraceae</taxon>
        <taxon>Zostera</taxon>
    </lineage>
</organism>
<protein>
    <submittedName>
        <fullName evidence="2">Uncharacterized protein</fullName>
    </submittedName>
</protein>
<feature type="compositionally biased region" description="Basic and acidic residues" evidence="1">
    <location>
        <begin position="45"/>
        <end position="55"/>
    </location>
</feature>
<reference evidence="3" key="1">
    <citation type="journal article" date="2016" name="Nature">
        <title>The genome of the seagrass Zostera marina reveals angiosperm adaptation to the sea.</title>
        <authorList>
            <person name="Olsen J.L."/>
            <person name="Rouze P."/>
            <person name="Verhelst B."/>
            <person name="Lin Y.-C."/>
            <person name="Bayer T."/>
            <person name="Collen J."/>
            <person name="Dattolo E."/>
            <person name="De Paoli E."/>
            <person name="Dittami S."/>
            <person name="Maumus F."/>
            <person name="Michel G."/>
            <person name="Kersting A."/>
            <person name="Lauritano C."/>
            <person name="Lohaus R."/>
            <person name="Toepel M."/>
            <person name="Tonon T."/>
            <person name="Vanneste K."/>
            <person name="Amirebrahimi M."/>
            <person name="Brakel J."/>
            <person name="Bostroem C."/>
            <person name="Chovatia M."/>
            <person name="Grimwood J."/>
            <person name="Jenkins J.W."/>
            <person name="Jueterbock A."/>
            <person name="Mraz A."/>
            <person name="Stam W.T."/>
            <person name="Tice H."/>
            <person name="Bornberg-Bauer E."/>
            <person name="Green P.J."/>
            <person name="Pearson G.A."/>
            <person name="Procaccini G."/>
            <person name="Duarte C.M."/>
            <person name="Schmutz J."/>
            <person name="Reusch T.B.H."/>
            <person name="Van de Peer Y."/>
        </authorList>
    </citation>
    <scope>NUCLEOTIDE SEQUENCE [LARGE SCALE GENOMIC DNA]</scope>
    <source>
        <strain evidence="3">cv. Finnish</strain>
    </source>
</reference>
<keyword evidence="3" id="KW-1185">Reference proteome</keyword>
<sequence>MASSNANLDEKDVFGNDYPGNNGGKRPGEKTMFEDLEEEEDDVFGQDKGKNKLEESGPGATTGMILSLRESVQNYKDELIICQVLII</sequence>
<name>A0A0K9P7Q8_ZOSMR</name>
<evidence type="ECO:0000313" key="2">
    <source>
        <dbReference type="EMBL" id="KMZ65034.1"/>
    </source>
</evidence>
<dbReference type="Proteomes" id="UP000036987">
    <property type="component" value="Unassembled WGS sequence"/>
</dbReference>
<feature type="compositionally biased region" description="Acidic residues" evidence="1">
    <location>
        <begin position="34"/>
        <end position="44"/>
    </location>
</feature>
<dbReference type="EMBL" id="LFYR01001077">
    <property type="protein sequence ID" value="KMZ65034.1"/>
    <property type="molecule type" value="Genomic_DNA"/>
</dbReference>
<accession>A0A0K9P7Q8</accession>
<evidence type="ECO:0000313" key="3">
    <source>
        <dbReference type="Proteomes" id="UP000036987"/>
    </source>
</evidence>
<evidence type="ECO:0000256" key="1">
    <source>
        <dbReference type="SAM" id="MobiDB-lite"/>
    </source>
</evidence>
<dbReference type="STRING" id="29655.A0A0K9P7Q8"/>
<dbReference type="AlphaFoldDB" id="A0A0K9P7Q8"/>
<proteinExistence type="predicted"/>
<comment type="caution">
    <text evidence="2">The sequence shown here is derived from an EMBL/GenBank/DDBJ whole genome shotgun (WGS) entry which is preliminary data.</text>
</comment>
<feature type="region of interest" description="Disordered" evidence="1">
    <location>
        <begin position="1"/>
        <end position="61"/>
    </location>
</feature>